<reference evidence="3" key="1">
    <citation type="submission" date="2016-11" db="UniProtKB">
        <authorList>
            <consortium name="WormBaseParasite"/>
        </authorList>
    </citation>
    <scope>IDENTIFICATION</scope>
</reference>
<feature type="compositionally biased region" description="Pro residues" evidence="1">
    <location>
        <begin position="285"/>
        <end position="296"/>
    </location>
</feature>
<evidence type="ECO:0000313" key="2">
    <source>
        <dbReference type="Proteomes" id="UP000095280"/>
    </source>
</evidence>
<evidence type="ECO:0000256" key="1">
    <source>
        <dbReference type="SAM" id="MobiDB-lite"/>
    </source>
</evidence>
<accession>A0A1I8F6D6</accession>
<name>A0A1I8F6D6_9PLAT</name>
<organism evidence="2 3">
    <name type="scientific">Macrostomum lignano</name>
    <dbReference type="NCBI Taxonomy" id="282301"/>
    <lineage>
        <taxon>Eukaryota</taxon>
        <taxon>Metazoa</taxon>
        <taxon>Spiralia</taxon>
        <taxon>Lophotrochozoa</taxon>
        <taxon>Platyhelminthes</taxon>
        <taxon>Rhabditophora</taxon>
        <taxon>Macrostomorpha</taxon>
        <taxon>Macrostomida</taxon>
        <taxon>Macrostomidae</taxon>
        <taxon>Macrostomum</taxon>
    </lineage>
</organism>
<dbReference type="Proteomes" id="UP000095280">
    <property type="component" value="Unplaced"/>
</dbReference>
<dbReference type="InterPro" id="IPR015422">
    <property type="entry name" value="PyrdxlP-dep_Trfase_small"/>
</dbReference>
<evidence type="ECO:0000313" key="3">
    <source>
        <dbReference type="WBParaSite" id="maker-unitig_21616-snap-gene-0.2-mRNA-1"/>
    </source>
</evidence>
<dbReference type="WBParaSite" id="maker-unitig_21616-snap-gene-0.2-mRNA-1">
    <property type="protein sequence ID" value="maker-unitig_21616-snap-gene-0.2-mRNA-1"/>
    <property type="gene ID" value="maker-unitig_21616-snap-gene-0.2"/>
</dbReference>
<proteinExistence type="predicted"/>
<feature type="compositionally biased region" description="Basic and acidic residues" evidence="1">
    <location>
        <begin position="268"/>
        <end position="283"/>
    </location>
</feature>
<dbReference type="AlphaFoldDB" id="A0A1I8F6D6"/>
<feature type="compositionally biased region" description="Low complexity" evidence="1">
    <location>
        <begin position="175"/>
        <end position="200"/>
    </location>
</feature>
<sequence>MLAAAASEALTMVDEMRGERTARLKSVSDRLHQRLLAELDNLWSVEGAPMSPIKHLRLHRCTGENSLPALEAACAAAADAGLLLTVARYVAQDLGQPAQPSIRLSVNCNHSDSEIGSLLDFLKSYATGLAKKCFQQLNISRKVRPWIIAPRPPPLLPPPPFARLNRLESLRPDTASAAAVRSSSPPSSSPSSRPSADSESSSRLCCTVQCATLTARLQLLNKPTSRSGLATELRQRLLNVASSTDAAAVVEAAADEGPEASASGLASDARDTEPRRDDLRELARLPPPTLPPPPSPKMDLRPVRKASVTPHRRLTRPSSGHQSGCPVGIVYGGLGRLHQGGVAGLPVPPGWAAIVRSVQHDGQDGIAGGAVQQERLKLVAKSPTVHLGAELAEQQFALGEAAVQRAEICAELLDGGDGADEAMGAAPADSGCNIIALEMKQHWFGVRSALPGDGAFSALPAGRYKNLELMLGDVKHELKYVEATHNLPKGILQKLIRVSRADLDWPQQERRASVQPVLGGVPPGGLHRCAVSCKLISSKDN</sequence>
<keyword evidence="2" id="KW-1185">Reference proteome</keyword>
<dbReference type="Gene3D" id="3.90.1150.10">
    <property type="entry name" value="Aspartate Aminotransferase, domain 1"/>
    <property type="match status" value="1"/>
</dbReference>
<feature type="region of interest" description="Disordered" evidence="1">
    <location>
        <begin position="173"/>
        <end position="200"/>
    </location>
</feature>
<dbReference type="InterPro" id="IPR015424">
    <property type="entry name" value="PyrdxlP-dep_Trfase"/>
</dbReference>
<dbReference type="SUPFAM" id="SSF53383">
    <property type="entry name" value="PLP-dependent transferases"/>
    <property type="match status" value="1"/>
</dbReference>
<feature type="region of interest" description="Disordered" evidence="1">
    <location>
        <begin position="253"/>
        <end position="322"/>
    </location>
</feature>
<protein>
    <submittedName>
        <fullName evidence="3">PI3K/PI4K domain-containing protein</fullName>
    </submittedName>
</protein>